<dbReference type="WBParaSite" id="ES5_v2.g9562.t1">
    <property type="protein sequence ID" value="ES5_v2.g9562.t1"/>
    <property type="gene ID" value="ES5_v2.g9562"/>
</dbReference>
<accession>A0AC34GXM8</accession>
<evidence type="ECO:0000313" key="1">
    <source>
        <dbReference type="Proteomes" id="UP000887579"/>
    </source>
</evidence>
<dbReference type="Proteomes" id="UP000887579">
    <property type="component" value="Unplaced"/>
</dbReference>
<protein>
    <submittedName>
        <fullName evidence="2">Ankyrin repeat protein</fullName>
    </submittedName>
</protein>
<name>A0AC34GXM8_9BILA</name>
<evidence type="ECO:0000313" key="2">
    <source>
        <dbReference type="WBParaSite" id="ES5_v2.g9562.t1"/>
    </source>
</evidence>
<proteinExistence type="predicted"/>
<organism evidence="1 2">
    <name type="scientific">Panagrolaimus sp. ES5</name>
    <dbReference type="NCBI Taxonomy" id="591445"/>
    <lineage>
        <taxon>Eukaryota</taxon>
        <taxon>Metazoa</taxon>
        <taxon>Ecdysozoa</taxon>
        <taxon>Nematoda</taxon>
        <taxon>Chromadorea</taxon>
        <taxon>Rhabditida</taxon>
        <taxon>Tylenchina</taxon>
        <taxon>Panagrolaimomorpha</taxon>
        <taxon>Panagrolaimoidea</taxon>
        <taxon>Panagrolaimidae</taxon>
        <taxon>Panagrolaimus</taxon>
    </lineage>
</organism>
<reference evidence="2" key="1">
    <citation type="submission" date="2022-11" db="UniProtKB">
        <authorList>
            <consortium name="WormBaseParasite"/>
        </authorList>
    </citation>
    <scope>IDENTIFICATION</scope>
</reference>
<sequence>MHSLQRKLGATESVLNEIEVEQAFIKSICDNFTFEERKLDLLNVKEKLTTDVQRFNFYKCVIRLIKYNQEEFGDGVQDIWVLEEQLNIFKEKIKDFKEPPTIITNIPFEDECDAISDDQILEALEEKWIYFDKIQSFKKKLEKIDVYGETELYKEISPNVELGHIKFLIDECGYDEILEKPDNAGITPLMKAIMIDRTDIIEYLLEKGANANPAMSKNEKLEKIDVYGETELYKEISPNVELGHIKFLIDECGYDEILEKPDNAGITPLMKAIMIDRTDIIEYLLEKGANANPAMSKNEDPLIGATPLMEAVRQRNCDAIRLLLQHKANPIAKNKLGETAIDLMNDQLKFGRTYLSNIISGPKRAKKESPMTQEKYDELKEAKKFLMEAEKEYIENYGEYLQNVDENVNENPTFNGMGKR</sequence>